<dbReference type="AlphaFoldDB" id="A0A6B3N9X2"/>
<comment type="caution">
    <text evidence="2">The sequence shown here is derived from an EMBL/GenBank/DDBJ whole genome shotgun (WGS) entry which is preliminary data.</text>
</comment>
<proteinExistence type="predicted"/>
<dbReference type="NCBIfam" id="TIGR04155">
    <property type="entry name" value="cyano_PEP"/>
    <property type="match status" value="1"/>
</dbReference>
<dbReference type="EMBL" id="JAAHFQ010000197">
    <property type="protein sequence ID" value="NER28313.1"/>
    <property type="molecule type" value="Genomic_DNA"/>
</dbReference>
<evidence type="ECO:0000256" key="1">
    <source>
        <dbReference type="SAM" id="SignalP"/>
    </source>
</evidence>
<evidence type="ECO:0000313" key="2">
    <source>
        <dbReference type="EMBL" id="NER28313.1"/>
    </source>
</evidence>
<keyword evidence="1" id="KW-0732">Signal</keyword>
<accession>A0A6B3N9X2</accession>
<feature type="signal peptide" evidence="1">
    <location>
        <begin position="1"/>
        <end position="31"/>
    </location>
</feature>
<dbReference type="InterPro" id="IPR026374">
    <property type="entry name" value="Cyano_PEP"/>
</dbReference>
<feature type="chain" id="PRO_5025402251" evidence="1">
    <location>
        <begin position="32"/>
        <end position="234"/>
    </location>
</feature>
<organism evidence="2">
    <name type="scientific">Symploca sp. SIO1C4</name>
    <dbReference type="NCBI Taxonomy" id="2607765"/>
    <lineage>
        <taxon>Bacteria</taxon>
        <taxon>Bacillati</taxon>
        <taxon>Cyanobacteriota</taxon>
        <taxon>Cyanophyceae</taxon>
        <taxon>Coleofasciculales</taxon>
        <taxon>Coleofasciculaceae</taxon>
        <taxon>Symploca</taxon>
    </lineage>
</organism>
<reference evidence="2" key="1">
    <citation type="submission" date="2019-11" db="EMBL/GenBank/DDBJ databases">
        <title>Genomic insights into an expanded diversity of filamentous marine cyanobacteria reveals the extraordinary biosynthetic potential of Moorea and Okeania.</title>
        <authorList>
            <person name="Ferreira Leao T."/>
            <person name="Wang M."/>
            <person name="Moss N."/>
            <person name="Da Silva R."/>
            <person name="Sanders J."/>
            <person name="Nurk S."/>
            <person name="Gurevich A."/>
            <person name="Humphrey G."/>
            <person name="Reher R."/>
            <person name="Zhu Q."/>
            <person name="Belda-Ferre P."/>
            <person name="Glukhov E."/>
            <person name="Rex R."/>
            <person name="Dorrestein P.C."/>
            <person name="Knight R."/>
            <person name="Pevzner P."/>
            <person name="Gerwick W.H."/>
            <person name="Gerwick L."/>
        </authorList>
    </citation>
    <scope>NUCLEOTIDE SEQUENCE</scope>
    <source>
        <strain evidence="2">SIO1C4</strain>
    </source>
</reference>
<protein>
    <submittedName>
        <fullName evidence="2">PEP-CTERM sorting domain-containing protein</fullName>
    </submittedName>
</protein>
<sequence>MTIHMKLISSLSSILTAGGVTLAVTGMPAQAFNLNMTNTSNNGAVNVAPQLTVDVNDIGSGQVEFKFNNTGSVDPASITAVYFGKGSNFSDVFSFDSIVNSSGVKFSDGASPKNPGGGIKWNSGFAADADSPKGFNKNGIDVGESLAIKFDLNSGFSFTDVEDGFASDDLSIAMHVQSIGGSGGFSDWFQSNPPVNPPAVPEPLTFLGSAVALGFGAIFKKEYSKKQNKSKAKA</sequence>
<name>A0A6B3N9X2_9CYAN</name>
<gene>
    <name evidence="2" type="ORF">F6J89_11925</name>
</gene>